<keyword evidence="4" id="KW-1185">Reference proteome</keyword>
<keyword evidence="1" id="KW-0479">Metal-binding</keyword>
<evidence type="ECO:0000256" key="1">
    <source>
        <dbReference type="ARBA" id="ARBA00022723"/>
    </source>
</evidence>
<dbReference type="RefSeq" id="WP_088643315.1">
    <property type="nucleotide sequence ID" value="NZ_JBIWJQ010000019.1"/>
</dbReference>
<reference evidence="3 4" key="1">
    <citation type="submission" date="2017-03" db="EMBL/GenBank/DDBJ databases">
        <title>Whole genome sequence of Micromonospora wenchangensis, isolated from mangrove soil.</title>
        <authorList>
            <person name="Yang H."/>
        </authorList>
    </citation>
    <scope>NUCLEOTIDE SEQUENCE [LARGE SCALE GENOMIC DNA]</scope>
    <source>
        <strain evidence="3 4">CCTCC AA 2012002</strain>
    </source>
</reference>
<evidence type="ECO:0000259" key="2">
    <source>
        <dbReference type="PROSITE" id="PS50846"/>
    </source>
</evidence>
<protein>
    <recommendedName>
        <fullName evidence="2">HMA domain-containing protein</fullName>
    </recommendedName>
</protein>
<name>A0A2D0AXG1_9ACTN</name>
<sequence length="71" mass="7380">MVQSTYQVRGMTCGHCAQSVTSELTALSGVQTVEVDVEAGRVTIRSAEALPLAEVQRAVDEAGFELAGSPA</sequence>
<dbReference type="OrthoDB" id="9813965at2"/>
<dbReference type="Gene3D" id="3.30.70.100">
    <property type="match status" value="1"/>
</dbReference>
<comment type="caution">
    <text evidence="3">The sequence shown here is derived from an EMBL/GenBank/DDBJ whole genome shotgun (WGS) entry which is preliminary data.</text>
</comment>
<dbReference type="GO" id="GO:0006825">
    <property type="term" value="P:copper ion transport"/>
    <property type="evidence" value="ECO:0007669"/>
    <property type="project" value="InterPro"/>
</dbReference>
<organism evidence="3 4">
    <name type="scientific">Micromonospora wenchangensis</name>
    <dbReference type="NCBI Taxonomy" id="1185415"/>
    <lineage>
        <taxon>Bacteria</taxon>
        <taxon>Bacillati</taxon>
        <taxon>Actinomycetota</taxon>
        <taxon>Actinomycetes</taxon>
        <taxon>Micromonosporales</taxon>
        <taxon>Micromonosporaceae</taxon>
        <taxon>Micromonospora</taxon>
    </lineage>
</organism>
<dbReference type="SUPFAM" id="SSF55008">
    <property type="entry name" value="HMA, heavy metal-associated domain"/>
    <property type="match status" value="1"/>
</dbReference>
<dbReference type="InterPro" id="IPR000428">
    <property type="entry name" value="Cu-bd"/>
</dbReference>
<dbReference type="InterPro" id="IPR036163">
    <property type="entry name" value="HMA_dom_sf"/>
</dbReference>
<dbReference type="GO" id="GO:0005507">
    <property type="term" value="F:copper ion binding"/>
    <property type="evidence" value="ECO:0007669"/>
    <property type="project" value="InterPro"/>
</dbReference>
<dbReference type="PRINTS" id="PR00944">
    <property type="entry name" value="CUEXPORT"/>
</dbReference>
<gene>
    <name evidence="3" type="ORF">B5D80_08865</name>
</gene>
<dbReference type="Proteomes" id="UP000197174">
    <property type="component" value="Unassembled WGS sequence"/>
</dbReference>
<feature type="domain" description="HMA" evidence="2">
    <location>
        <begin position="2"/>
        <end position="67"/>
    </location>
</feature>
<evidence type="ECO:0000313" key="4">
    <source>
        <dbReference type="Proteomes" id="UP000197174"/>
    </source>
</evidence>
<dbReference type="InterPro" id="IPR006121">
    <property type="entry name" value="HMA_dom"/>
</dbReference>
<dbReference type="AlphaFoldDB" id="A0A2D0AXG1"/>
<proteinExistence type="predicted"/>
<dbReference type="CDD" id="cd00371">
    <property type="entry name" value="HMA"/>
    <property type="match status" value="1"/>
</dbReference>
<dbReference type="PROSITE" id="PS01047">
    <property type="entry name" value="HMA_1"/>
    <property type="match status" value="1"/>
</dbReference>
<dbReference type="InterPro" id="IPR017969">
    <property type="entry name" value="Heavy-metal-associated_CS"/>
</dbReference>
<dbReference type="Pfam" id="PF00403">
    <property type="entry name" value="HMA"/>
    <property type="match status" value="1"/>
</dbReference>
<dbReference type="EMBL" id="MZMV01000011">
    <property type="protein sequence ID" value="OWV09501.1"/>
    <property type="molecule type" value="Genomic_DNA"/>
</dbReference>
<evidence type="ECO:0000313" key="3">
    <source>
        <dbReference type="EMBL" id="OWV09501.1"/>
    </source>
</evidence>
<accession>A0A2D0AXG1</accession>
<dbReference type="PROSITE" id="PS50846">
    <property type="entry name" value="HMA_2"/>
    <property type="match status" value="1"/>
</dbReference>